<evidence type="ECO:0000259" key="4">
    <source>
        <dbReference type="PROSITE" id="PS50995"/>
    </source>
</evidence>
<keyword evidence="2" id="KW-0238">DNA-binding</keyword>
<evidence type="ECO:0000256" key="1">
    <source>
        <dbReference type="ARBA" id="ARBA00023015"/>
    </source>
</evidence>
<dbReference type="Proteomes" id="UP001139157">
    <property type="component" value="Unassembled WGS sequence"/>
</dbReference>
<dbReference type="SMART" id="SM00347">
    <property type="entry name" value="HTH_MARR"/>
    <property type="match status" value="1"/>
</dbReference>
<proteinExistence type="predicted"/>
<protein>
    <submittedName>
        <fullName evidence="5">MarR family transcriptional regulator</fullName>
    </submittedName>
</protein>
<dbReference type="EMBL" id="JAMRXG010000006">
    <property type="protein sequence ID" value="MCM6775188.1"/>
    <property type="molecule type" value="Genomic_DNA"/>
</dbReference>
<dbReference type="PANTHER" id="PTHR33164:SF104">
    <property type="entry name" value="TRANSCRIPTIONAL REGULATORY PROTEIN"/>
    <property type="match status" value="1"/>
</dbReference>
<dbReference type="PRINTS" id="PR00598">
    <property type="entry name" value="HTHMARR"/>
</dbReference>
<comment type="caution">
    <text evidence="5">The sequence shown here is derived from an EMBL/GenBank/DDBJ whole genome shotgun (WGS) entry which is preliminary data.</text>
</comment>
<dbReference type="InterPro" id="IPR039422">
    <property type="entry name" value="MarR/SlyA-like"/>
</dbReference>
<dbReference type="SUPFAM" id="SSF46785">
    <property type="entry name" value="Winged helix' DNA-binding domain"/>
    <property type="match status" value="1"/>
</dbReference>
<dbReference type="AlphaFoldDB" id="A0A9X2E8X4"/>
<dbReference type="GO" id="GO:0003700">
    <property type="term" value="F:DNA-binding transcription factor activity"/>
    <property type="evidence" value="ECO:0007669"/>
    <property type="project" value="InterPro"/>
</dbReference>
<accession>A0A9X2E8X4</accession>
<evidence type="ECO:0000313" key="5">
    <source>
        <dbReference type="EMBL" id="MCM6775188.1"/>
    </source>
</evidence>
<dbReference type="InterPro" id="IPR036390">
    <property type="entry name" value="WH_DNA-bd_sf"/>
</dbReference>
<reference evidence="5" key="1">
    <citation type="submission" date="2022-06" db="EMBL/GenBank/DDBJ databases">
        <title>Novel species in genus nocardia.</title>
        <authorList>
            <person name="Li F."/>
        </authorList>
    </citation>
    <scope>NUCLEOTIDE SEQUENCE</scope>
    <source>
        <strain evidence="5">CDC141</strain>
    </source>
</reference>
<dbReference type="GO" id="GO:0003677">
    <property type="term" value="F:DNA binding"/>
    <property type="evidence" value="ECO:0007669"/>
    <property type="project" value="UniProtKB-KW"/>
</dbReference>
<feature type="domain" description="HTH marR-type" evidence="4">
    <location>
        <begin position="4"/>
        <end position="158"/>
    </location>
</feature>
<dbReference type="GO" id="GO:0006950">
    <property type="term" value="P:response to stress"/>
    <property type="evidence" value="ECO:0007669"/>
    <property type="project" value="TreeGrafter"/>
</dbReference>
<keyword evidence="6" id="KW-1185">Reference proteome</keyword>
<evidence type="ECO:0000256" key="2">
    <source>
        <dbReference type="ARBA" id="ARBA00023125"/>
    </source>
</evidence>
<dbReference type="PROSITE" id="PS50995">
    <property type="entry name" value="HTH_MARR_2"/>
    <property type="match status" value="1"/>
</dbReference>
<dbReference type="PROSITE" id="PS01117">
    <property type="entry name" value="HTH_MARR_1"/>
    <property type="match status" value="1"/>
</dbReference>
<keyword evidence="1" id="KW-0805">Transcription regulation</keyword>
<dbReference type="Gene3D" id="1.10.10.10">
    <property type="entry name" value="Winged helix-like DNA-binding domain superfamily/Winged helix DNA-binding domain"/>
    <property type="match status" value="1"/>
</dbReference>
<dbReference type="PANTHER" id="PTHR33164">
    <property type="entry name" value="TRANSCRIPTIONAL REGULATOR, MARR FAMILY"/>
    <property type="match status" value="1"/>
</dbReference>
<dbReference type="InterPro" id="IPR023187">
    <property type="entry name" value="Tscrpt_reg_MarR-type_CS"/>
</dbReference>
<dbReference type="InterPro" id="IPR000835">
    <property type="entry name" value="HTH_MarR-typ"/>
</dbReference>
<dbReference type="RefSeq" id="WP_251913158.1">
    <property type="nucleotide sequence ID" value="NZ_JAMRXG010000006.1"/>
</dbReference>
<evidence type="ECO:0000313" key="6">
    <source>
        <dbReference type="Proteomes" id="UP001139157"/>
    </source>
</evidence>
<keyword evidence="3" id="KW-0804">Transcription</keyword>
<dbReference type="Pfam" id="PF12802">
    <property type="entry name" value="MarR_2"/>
    <property type="match status" value="1"/>
</dbReference>
<name>A0A9X2E8X4_9NOCA</name>
<evidence type="ECO:0000256" key="3">
    <source>
        <dbReference type="ARBA" id="ARBA00023163"/>
    </source>
</evidence>
<organism evidence="5 6">
    <name type="scientific">Nocardia pulmonis</name>
    <dbReference type="NCBI Taxonomy" id="2951408"/>
    <lineage>
        <taxon>Bacteria</taxon>
        <taxon>Bacillati</taxon>
        <taxon>Actinomycetota</taxon>
        <taxon>Actinomycetes</taxon>
        <taxon>Mycobacteriales</taxon>
        <taxon>Nocardiaceae</taxon>
        <taxon>Nocardia</taxon>
    </lineage>
</organism>
<dbReference type="InterPro" id="IPR036388">
    <property type="entry name" value="WH-like_DNA-bd_sf"/>
</dbReference>
<sequence length="169" mass="18417">MSAEDAVAGVLRQWSRVYAGLDTEPVGIIGRINRCAALFQQVGDAPLGRAELTRPEFEVLCALRRMGGELTPGRLARETFASPAAVTKRVRGLEQRGLVARRIDGRDRRVVHLSLTPAGLELVDAVLPQQLSYEKKLLADLPAGERDDLARILADLLSLLEGRLGGVER</sequence>
<gene>
    <name evidence="5" type="ORF">NDR86_17070</name>
</gene>